<dbReference type="GO" id="GO:0008713">
    <property type="term" value="F:ADP-heptose-lipopolysaccharide heptosyltransferase activity"/>
    <property type="evidence" value="ECO:0007669"/>
    <property type="project" value="TreeGrafter"/>
</dbReference>
<evidence type="ECO:0000256" key="1">
    <source>
        <dbReference type="ARBA" id="ARBA00022676"/>
    </source>
</evidence>
<dbReference type="InterPro" id="IPR002201">
    <property type="entry name" value="Glyco_trans_9"/>
</dbReference>
<keyword evidence="2 3" id="KW-0808">Transferase</keyword>
<dbReference type="GO" id="GO:0009244">
    <property type="term" value="P:lipopolysaccharide core region biosynthetic process"/>
    <property type="evidence" value="ECO:0007669"/>
    <property type="project" value="TreeGrafter"/>
</dbReference>
<protein>
    <submittedName>
        <fullName evidence="3">Heptosyltransferase-2</fullName>
    </submittedName>
</protein>
<dbReference type="PANTHER" id="PTHR30160">
    <property type="entry name" value="TETRAACYLDISACCHARIDE 4'-KINASE-RELATED"/>
    <property type="match status" value="1"/>
</dbReference>
<name>A0A2T0XDN4_9BURK</name>
<dbReference type="AlphaFoldDB" id="A0A2T0XDN4"/>
<dbReference type="GO" id="GO:0005829">
    <property type="term" value="C:cytosol"/>
    <property type="evidence" value="ECO:0007669"/>
    <property type="project" value="TreeGrafter"/>
</dbReference>
<dbReference type="SUPFAM" id="SSF53756">
    <property type="entry name" value="UDP-Glycosyltransferase/glycogen phosphorylase"/>
    <property type="match status" value="1"/>
</dbReference>
<accession>A0A2T0XDN4</accession>
<evidence type="ECO:0000313" key="4">
    <source>
        <dbReference type="Proteomes" id="UP000238308"/>
    </source>
</evidence>
<dbReference type="Gene3D" id="3.40.50.2000">
    <property type="entry name" value="Glycogen Phosphorylase B"/>
    <property type="match status" value="2"/>
</dbReference>
<keyword evidence="4" id="KW-1185">Reference proteome</keyword>
<dbReference type="EMBL" id="PVTV01000015">
    <property type="protein sequence ID" value="PRY97045.1"/>
    <property type="molecule type" value="Genomic_DNA"/>
</dbReference>
<evidence type="ECO:0000256" key="2">
    <source>
        <dbReference type="ARBA" id="ARBA00022679"/>
    </source>
</evidence>
<dbReference type="InterPro" id="IPR051199">
    <property type="entry name" value="LPS_LOS_Heptosyltrfase"/>
</dbReference>
<evidence type="ECO:0000313" key="3">
    <source>
        <dbReference type="EMBL" id="PRY97045.1"/>
    </source>
</evidence>
<gene>
    <name evidence="3" type="ORF">BCM14_2184</name>
</gene>
<comment type="caution">
    <text evidence="3">The sequence shown here is derived from an EMBL/GenBank/DDBJ whole genome shotgun (WGS) entry which is preliminary data.</text>
</comment>
<dbReference type="Pfam" id="PF01075">
    <property type="entry name" value="Glyco_transf_9"/>
    <property type="match status" value="1"/>
</dbReference>
<keyword evidence="1" id="KW-0328">Glycosyltransferase</keyword>
<sequence length="302" mass="32426">MSLPVLDLFEAARIPYAICARSWAQPFLSGFSNQGFCKVEGKLLNDIKSLRSWLSQNPGYKRALLLPDSLSSALVFKAAGLRSVGYRDDGRSLLLTHPVTKPTTSQHATQYWFALARDALRIWGLDPGPFELPAQISLRLTGLHTSCASTVLSAHQLLPKKFILIAPTATGLHHGQIKVWSHFDALTRALQQAGYTVAMCPPPAERDAARLAAPSALLLPPMDLGGFAALAQLAALVICNDSGVAHIAAAVNATQITIFGVTNPARTRPWTPTSINLGQTGQWPSTTDVIDCAKVTLNTLVS</sequence>
<reference evidence="3 4" key="1">
    <citation type="submission" date="2018-03" db="EMBL/GenBank/DDBJ databases">
        <title>Genomic Encyclopedia of Type Strains, Phase III (KMG-III): the genomes of soil and plant-associated and newly described type strains.</title>
        <authorList>
            <person name="Whitman W."/>
        </authorList>
    </citation>
    <scope>NUCLEOTIDE SEQUENCE [LARGE SCALE GENOMIC DNA]</scope>
    <source>
        <strain evidence="3 4">MWH-P2sevCIIIb</strain>
    </source>
</reference>
<proteinExistence type="predicted"/>
<organism evidence="3 4">
    <name type="scientific">Jezberella montanilacus</name>
    <dbReference type="NCBI Taxonomy" id="323426"/>
    <lineage>
        <taxon>Bacteria</taxon>
        <taxon>Pseudomonadati</taxon>
        <taxon>Pseudomonadota</taxon>
        <taxon>Betaproteobacteria</taxon>
        <taxon>Burkholderiales</taxon>
        <taxon>Alcaligenaceae</taxon>
        <taxon>Jezberella</taxon>
    </lineage>
</organism>
<dbReference type="Proteomes" id="UP000238308">
    <property type="component" value="Unassembled WGS sequence"/>
</dbReference>